<comment type="similarity">
    <text evidence="4">Belongs to the mitochondrial carrier (TC 2.A.29) family.</text>
</comment>
<evidence type="ECO:0000256" key="13">
    <source>
        <dbReference type="ARBA" id="ARBA00022989"/>
    </source>
</evidence>
<sequence>MNGEMPSNKSVSDGPITQFVNCRILKNHKLQRKTLTLCALFREDLWVREGKILNPEKLFFDEQGFADHKVDCENNILAPGFIDVQINGGYGVDFSQASSDITGGVAIVARKILEHGVTSFCPTLVTSPPHIYHKVQSQGPASVIPELKVHDGGPEGAGVLGIHLEGPFISEEKRGAHPPKFLRTFKSGGVADLMETYGPLENVAMVTLAPELANSTGAIRELSRRGITVSLVTLHPTSAPAFFTWSTVLTSMSSLQFHHRDPGIVGLLTSDGIPTDRTVYYGMIADGIHTHPAALRLAHRAHPTGLVLVTDAVTAMGLPPGRHSLGQQQIDIQGLHAYVAGTTTLSGSIATLDMCVRHFREATDFVVLDDALTVRETYIAGQQLVCLADLSRSYRALQRPLLELQVGGTDRCQERFQTEASTGMVGFNPDSPGLALSPKEAALAGSAAGTVTRAIISPLDVIKIRFQLQIEQVSWRRRQGKYWGLWQATRCILSEEGLRAFWKGHIPAQLLSVCYGAVQFASFEVLTELVHKKTPYNSQTPGVHFICGGIAACSATIACQPLDTLRTRFAAQGEPKMYHNLRHAVGTMLHSEGLLTFYRGLSPTLVAVFPYAGLQFFFYNVLKKFLEQQEARVTGSVTSLVSGSCAGVISKTLTYPFDLIKKRLQVGGFEEARVKFGQVRTYRGFLDCVLRVGREEGIRGFFKGLCPSLLKASLSTGFTFFCYEIFINAIIRLKGS</sequence>
<proteinExistence type="inferred from homology"/>
<dbReference type="InterPro" id="IPR002067">
    <property type="entry name" value="MCP"/>
</dbReference>
<dbReference type="GO" id="GO:0008448">
    <property type="term" value="F:N-acetylglucosamine-6-phosphate deacetylase activity"/>
    <property type="evidence" value="ECO:0007669"/>
    <property type="project" value="UniProtKB-EC"/>
</dbReference>
<evidence type="ECO:0000256" key="11">
    <source>
        <dbReference type="ARBA" id="ARBA00022737"/>
    </source>
</evidence>
<comment type="cofactor">
    <cofactor evidence="1">
        <name>a divalent metal cation</name>
        <dbReference type="ChEBI" id="CHEBI:60240"/>
    </cofactor>
</comment>
<keyword evidence="16" id="KW-0119">Carbohydrate metabolism</keyword>
<dbReference type="InterPro" id="IPR018108">
    <property type="entry name" value="MCP_transmembrane"/>
</dbReference>
<evidence type="ECO:0000256" key="14">
    <source>
        <dbReference type="ARBA" id="ARBA00023128"/>
    </source>
</evidence>
<dbReference type="STRING" id="623744.A0A553R568"/>
<comment type="caution">
    <text evidence="24">The sequence shown here is derived from an EMBL/GenBank/DDBJ whole genome shotgun (WGS) entry which is preliminary data.</text>
</comment>
<dbReference type="Gene3D" id="3.20.20.140">
    <property type="entry name" value="Metal-dependent hydrolases"/>
    <property type="match status" value="1"/>
</dbReference>
<comment type="pathway">
    <text evidence="3">Amino-sugar metabolism; N-acetylneuraminate degradation.</text>
</comment>
<evidence type="ECO:0000256" key="9">
    <source>
        <dbReference type="ARBA" id="ARBA00022692"/>
    </source>
</evidence>
<evidence type="ECO:0000256" key="5">
    <source>
        <dbReference type="ARBA" id="ARBA00010716"/>
    </source>
</evidence>
<keyword evidence="25" id="KW-1185">Reference proteome</keyword>
<keyword evidence="9 23" id="KW-0812">Transmembrane</keyword>
<dbReference type="GO" id="GO:0031966">
    <property type="term" value="C:mitochondrial membrane"/>
    <property type="evidence" value="ECO:0007669"/>
    <property type="project" value="UniProtKB-SubCell"/>
</dbReference>
<evidence type="ECO:0000256" key="15">
    <source>
        <dbReference type="ARBA" id="ARBA00023136"/>
    </source>
</evidence>
<dbReference type="AlphaFoldDB" id="A0A553R568"/>
<evidence type="ECO:0000256" key="12">
    <source>
        <dbReference type="ARBA" id="ARBA00022801"/>
    </source>
</evidence>
<dbReference type="EMBL" id="SRMA01025234">
    <property type="protein sequence ID" value="TRY97331.1"/>
    <property type="molecule type" value="Genomic_DNA"/>
</dbReference>
<feature type="repeat" description="Solcar" evidence="23">
    <location>
        <begin position="634"/>
        <end position="729"/>
    </location>
</feature>
<dbReference type="FunFam" id="1.50.40.10:FF:000011">
    <property type="entry name" value="Mitochondrial thiamine pyrophosphate carrier 1"/>
    <property type="match status" value="1"/>
</dbReference>
<keyword evidence="12" id="KW-0378">Hydrolase</keyword>
<dbReference type="GO" id="GO:0006046">
    <property type="term" value="P:N-acetylglucosamine catabolic process"/>
    <property type="evidence" value="ECO:0007669"/>
    <property type="project" value="TreeGrafter"/>
</dbReference>
<evidence type="ECO:0000256" key="10">
    <source>
        <dbReference type="ARBA" id="ARBA00022723"/>
    </source>
</evidence>
<comment type="subcellular location">
    <subcellularLocation>
        <location evidence="2">Mitochondrion membrane</location>
        <topology evidence="2">Multi-pass membrane protein</topology>
    </subcellularLocation>
</comment>
<feature type="repeat" description="Solcar" evidence="23">
    <location>
        <begin position="436"/>
        <end position="529"/>
    </location>
</feature>
<evidence type="ECO:0000256" key="1">
    <source>
        <dbReference type="ARBA" id="ARBA00001968"/>
    </source>
</evidence>
<dbReference type="Gene3D" id="1.50.40.10">
    <property type="entry name" value="Mitochondrial carrier domain"/>
    <property type="match status" value="1"/>
</dbReference>
<dbReference type="InterPro" id="IPR023395">
    <property type="entry name" value="MCP_dom_sf"/>
</dbReference>
<gene>
    <name evidence="24" type="ORF">DNTS_020615</name>
</gene>
<dbReference type="FunFam" id="3.20.20.140:FF:000023">
    <property type="entry name" value="N-acetylglucosamine-6-phosphate deacetylase"/>
    <property type="match status" value="1"/>
</dbReference>
<comment type="similarity">
    <text evidence="5">Belongs to the metallo-dependent hydrolases superfamily. NagA family.</text>
</comment>
<evidence type="ECO:0000256" key="22">
    <source>
        <dbReference type="ARBA" id="ARBA00050799"/>
    </source>
</evidence>
<protein>
    <recommendedName>
        <fullName evidence="19">Mitochondrial thiamine pyrophosphate carrier</fullName>
        <ecNumber evidence="6">3.5.1.25</ecNumber>
    </recommendedName>
    <alternativeName>
        <fullName evidence="17">Amidohydrolase domain-containing protein 2</fullName>
    </alternativeName>
    <alternativeName>
        <fullName evidence="7">N-acetylglucosamine-6-phosphate deacetylase</fullName>
    </alternativeName>
    <alternativeName>
        <fullName evidence="20">Solute carrier family 25 member 19</fullName>
    </alternativeName>
</protein>
<dbReference type="Pfam" id="PF00153">
    <property type="entry name" value="Mito_carr"/>
    <property type="match status" value="3"/>
</dbReference>
<dbReference type="GO" id="GO:0090422">
    <property type="term" value="F:thiamine pyrophosphate transmembrane transporter activity"/>
    <property type="evidence" value="ECO:0007669"/>
    <property type="project" value="UniProtKB-ARBA"/>
</dbReference>
<evidence type="ECO:0000256" key="18">
    <source>
        <dbReference type="ARBA" id="ARBA00037549"/>
    </source>
</evidence>
<keyword evidence="11" id="KW-0677">Repeat</keyword>
<dbReference type="PROSITE" id="PS50920">
    <property type="entry name" value="SOLCAR"/>
    <property type="match status" value="3"/>
</dbReference>
<comment type="catalytic activity">
    <reaction evidence="21">
        <text>N-acetyl-D-glucosamine 6-phosphate + H2O = D-glucosamine 6-phosphate + acetate</text>
        <dbReference type="Rhea" id="RHEA:22936"/>
        <dbReference type="ChEBI" id="CHEBI:15377"/>
        <dbReference type="ChEBI" id="CHEBI:30089"/>
        <dbReference type="ChEBI" id="CHEBI:57513"/>
        <dbReference type="ChEBI" id="CHEBI:58725"/>
        <dbReference type="EC" id="3.5.1.25"/>
    </reaction>
</comment>
<evidence type="ECO:0000256" key="23">
    <source>
        <dbReference type="PROSITE-ProRule" id="PRU00282"/>
    </source>
</evidence>
<evidence type="ECO:0000256" key="16">
    <source>
        <dbReference type="ARBA" id="ARBA00023277"/>
    </source>
</evidence>
<dbReference type="GO" id="GO:0046872">
    <property type="term" value="F:metal ion binding"/>
    <property type="evidence" value="ECO:0007669"/>
    <property type="project" value="UniProtKB-KW"/>
</dbReference>
<feature type="repeat" description="Solcar" evidence="23">
    <location>
        <begin position="539"/>
        <end position="625"/>
    </location>
</feature>
<evidence type="ECO:0000313" key="25">
    <source>
        <dbReference type="Proteomes" id="UP000316079"/>
    </source>
</evidence>
<evidence type="ECO:0000256" key="7">
    <source>
        <dbReference type="ARBA" id="ARBA00018029"/>
    </source>
</evidence>
<dbReference type="SUPFAM" id="SSF103506">
    <property type="entry name" value="Mitochondrial carrier"/>
    <property type="match status" value="1"/>
</dbReference>
<keyword evidence="10" id="KW-0479">Metal-binding</keyword>
<evidence type="ECO:0000256" key="19">
    <source>
        <dbReference type="ARBA" id="ARBA00040836"/>
    </source>
</evidence>
<evidence type="ECO:0000256" key="2">
    <source>
        <dbReference type="ARBA" id="ARBA00004225"/>
    </source>
</evidence>
<evidence type="ECO:0000256" key="6">
    <source>
        <dbReference type="ARBA" id="ARBA00011899"/>
    </source>
</evidence>
<evidence type="ECO:0000256" key="3">
    <source>
        <dbReference type="ARBA" id="ARBA00004878"/>
    </source>
</evidence>
<comment type="catalytic activity">
    <reaction evidence="22">
        <text>thiamine phosphate(out) + thiamine diphosphate(in) = thiamine phosphate(in) + thiamine diphosphate(out)</text>
        <dbReference type="Rhea" id="RHEA:73383"/>
        <dbReference type="ChEBI" id="CHEBI:37575"/>
        <dbReference type="ChEBI" id="CHEBI:58937"/>
    </reaction>
</comment>
<evidence type="ECO:0000256" key="8">
    <source>
        <dbReference type="ARBA" id="ARBA00022448"/>
    </source>
</evidence>
<keyword evidence="8" id="KW-0813">Transport</keyword>
<evidence type="ECO:0000313" key="24">
    <source>
        <dbReference type="EMBL" id="TRY97331.1"/>
    </source>
</evidence>
<evidence type="ECO:0000256" key="17">
    <source>
        <dbReference type="ARBA" id="ARBA00030976"/>
    </source>
</evidence>
<dbReference type="InterPro" id="IPR032466">
    <property type="entry name" value="Metal_Hydrolase"/>
</dbReference>
<dbReference type="Proteomes" id="UP000316079">
    <property type="component" value="Unassembled WGS sequence"/>
</dbReference>
<name>A0A553R568_9TELE</name>
<dbReference type="SUPFAM" id="SSF51556">
    <property type="entry name" value="Metallo-dependent hydrolases"/>
    <property type="match status" value="1"/>
</dbReference>
<reference evidence="24 25" key="1">
    <citation type="journal article" date="2019" name="Sci. Data">
        <title>Hybrid genome assembly and annotation of Danionella translucida.</title>
        <authorList>
            <person name="Kadobianskyi M."/>
            <person name="Schulze L."/>
            <person name="Schuelke M."/>
            <person name="Judkewitz B."/>
        </authorList>
    </citation>
    <scope>NUCLEOTIDE SEQUENCE [LARGE SCALE GENOMIC DNA]</scope>
    <source>
        <strain evidence="24 25">Bolton</strain>
    </source>
</reference>
<evidence type="ECO:0000256" key="20">
    <source>
        <dbReference type="ARBA" id="ARBA00041879"/>
    </source>
</evidence>
<dbReference type="PRINTS" id="PR00926">
    <property type="entry name" value="MITOCARRIER"/>
</dbReference>
<comment type="function">
    <text evidence="18">Mitochondrial transporter mediating uptake of thiamine diphosphate into mitochondria. It is not clear if the antiporter activity is affected by the membrane potential or by the proton electrochemical gradient.</text>
</comment>
<dbReference type="EC" id="3.5.1.25" evidence="6"/>
<evidence type="ECO:0000256" key="4">
    <source>
        <dbReference type="ARBA" id="ARBA00006375"/>
    </source>
</evidence>
<dbReference type="GO" id="GO:0106279">
    <property type="term" value="P:negative regulation of UDP-N-acetylglucosamine biosynthetic process"/>
    <property type="evidence" value="ECO:0007669"/>
    <property type="project" value="UniProtKB-ARBA"/>
</dbReference>
<evidence type="ECO:0000256" key="21">
    <source>
        <dbReference type="ARBA" id="ARBA00047647"/>
    </source>
</evidence>
<accession>A0A553R568</accession>
<dbReference type="GO" id="GO:0019262">
    <property type="term" value="P:N-acetylneuraminate catabolic process"/>
    <property type="evidence" value="ECO:0007669"/>
    <property type="project" value="UniProtKB-ARBA"/>
</dbReference>
<organism evidence="24 25">
    <name type="scientific">Danionella cerebrum</name>
    <dbReference type="NCBI Taxonomy" id="2873325"/>
    <lineage>
        <taxon>Eukaryota</taxon>
        <taxon>Metazoa</taxon>
        <taxon>Chordata</taxon>
        <taxon>Craniata</taxon>
        <taxon>Vertebrata</taxon>
        <taxon>Euteleostomi</taxon>
        <taxon>Actinopterygii</taxon>
        <taxon>Neopterygii</taxon>
        <taxon>Teleostei</taxon>
        <taxon>Ostariophysi</taxon>
        <taxon>Cypriniformes</taxon>
        <taxon>Danionidae</taxon>
        <taxon>Danioninae</taxon>
        <taxon>Danionella</taxon>
    </lineage>
</organism>
<keyword evidence="15 23" id="KW-0472">Membrane</keyword>
<dbReference type="PANTHER" id="PTHR11113:SF14">
    <property type="entry name" value="N-ACETYLGLUCOSAMINE-6-PHOSPHATE DEACETYLASE"/>
    <property type="match status" value="1"/>
</dbReference>
<keyword evidence="13" id="KW-1133">Transmembrane helix</keyword>
<dbReference type="GO" id="GO:0042723">
    <property type="term" value="P:thiamine-containing compound metabolic process"/>
    <property type="evidence" value="ECO:0007669"/>
    <property type="project" value="UniProtKB-ARBA"/>
</dbReference>
<dbReference type="OrthoDB" id="18574at2759"/>
<keyword evidence="14" id="KW-0496">Mitochondrion</keyword>
<dbReference type="PANTHER" id="PTHR11113">
    <property type="entry name" value="N-ACETYLGLUCOSAMINE-6-PHOSPHATE DEACETYLASE"/>
    <property type="match status" value="1"/>
</dbReference>